<dbReference type="InterPro" id="IPR058248">
    <property type="entry name" value="Lxx211020-like"/>
</dbReference>
<keyword evidence="2" id="KW-1185">Reference proteome</keyword>
<dbReference type="EMBL" id="CP011454">
    <property type="protein sequence ID" value="AMW06899.1"/>
    <property type="molecule type" value="Genomic_DNA"/>
</dbReference>
<dbReference type="AlphaFoldDB" id="A0A143BPB3"/>
<proteinExistence type="predicted"/>
<name>A0A143BPB3_9BACT</name>
<dbReference type="InterPro" id="IPR036182">
    <property type="entry name" value="PCuAC_sf"/>
</dbReference>
<sequence>MSACATAEPPPSGRIVTSAWARPADSGATGGAYLTILNADSVAVELVSASSPVAVATEVHETMEHDGMSHMMPRTTVPIAPRDSMVMKPGGLHLMLMQLTRALVVNDTIPMTLRFSRGDSVMVRIPVVSP</sequence>
<dbReference type="STRING" id="1379270.GEMMAAP_14915"/>
<dbReference type="InterPro" id="IPR007410">
    <property type="entry name" value="LpqE-like"/>
</dbReference>
<evidence type="ECO:0008006" key="3">
    <source>
        <dbReference type="Google" id="ProtNLM"/>
    </source>
</evidence>
<dbReference type="KEGG" id="gph:GEMMAAP_14915"/>
<evidence type="ECO:0000313" key="2">
    <source>
        <dbReference type="Proteomes" id="UP000076404"/>
    </source>
</evidence>
<protein>
    <recommendedName>
        <fullName evidence="3">Copper chaperone PCu(A)C</fullName>
    </recommendedName>
</protein>
<reference evidence="1 2" key="1">
    <citation type="journal article" date="2014" name="Proc. Natl. Acad. Sci. U.S.A.">
        <title>Functional type 2 photosynthetic reaction centers found in the rare bacterial phylum Gemmatimonadetes.</title>
        <authorList>
            <person name="Zeng Y."/>
            <person name="Feng F."/>
            <person name="Medova H."/>
            <person name="Dean J."/>
            <person name="Koblizek M."/>
        </authorList>
    </citation>
    <scope>NUCLEOTIDE SEQUENCE [LARGE SCALE GENOMIC DNA]</scope>
    <source>
        <strain evidence="1 2">AP64</strain>
    </source>
</reference>
<dbReference type="PANTHER" id="PTHR36302:SF1">
    <property type="entry name" value="COPPER CHAPERONE PCU(A)C"/>
    <property type="match status" value="1"/>
</dbReference>
<gene>
    <name evidence="1" type="ORF">GEMMAAP_14915</name>
</gene>
<accession>A0A143BPB3</accession>
<organism evidence="1 2">
    <name type="scientific">Gemmatimonas phototrophica</name>
    <dbReference type="NCBI Taxonomy" id="1379270"/>
    <lineage>
        <taxon>Bacteria</taxon>
        <taxon>Pseudomonadati</taxon>
        <taxon>Gemmatimonadota</taxon>
        <taxon>Gemmatimonadia</taxon>
        <taxon>Gemmatimonadales</taxon>
        <taxon>Gemmatimonadaceae</taxon>
        <taxon>Gemmatimonas</taxon>
    </lineage>
</organism>
<dbReference type="SUPFAM" id="SSF110087">
    <property type="entry name" value="DR1885-like metal-binding protein"/>
    <property type="match status" value="1"/>
</dbReference>
<dbReference type="Pfam" id="PF04314">
    <property type="entry name" value="PCuAC"/>
    <property type="match status" value="1"/>
</dbReference>
<dbReference type="Gene3D" id="2.60.40.1890">
    <property type="entry name" value="PCu(A)C copper chaperone"/>
    <property type="match status" value="1"/>
</dbReference>
<dbReference type="PANTHER" id="PTHR36302">
    <property type="entry name" value="BLR7088 PROTEIN"/>
    <property type="match status" value="1"/>
</dbReference>
<dbReference type="Proteomes" id="UP000076404">
    <property type="component" value="Chromosome"/>
</dbReference>
<evidence type="ECO:0000313" key="1">
    <source>
        <dbReference type="EMBL" id="AMW06899.1"/>
    </source>
</evidence>
<dbReference type="eggNOG" id="COG2847">
    <property type="taxonomic scope" value="Bacteria"/>
</dbReference>
<reference evidence="1 2" key="2">
    <citation type="journal article" date="2016" name="Environ. Microbiol. Rep.">
        <title>Metagenomic evidence for the presence of phototrophic Gemmatimonadetes bacteria in diverse environments.</title>
        <authorList>
            <person name="Zeng Y."/>
            <person name="Baumbach J."/>
            <person name="Barbosa E.G."/>
            <person name="Azevedo V."/>
            <person name="Zhang C."/>
            <person name="Koblizek M."/>
        </authorList>
    </citation>
    <scope>NUCLEOTIDE SEQUENCE [LARGE SCALE GENOMIC DNA]</scope>
    <source>
        <strain evidence="1 2">AP64</strain>
    </source>
</reference>